<dbReference type="STRING" id="686624.SAMN04488242_2719"/>
<feature type="transmembrane region" description="Helical" evidence="1">
    <location>
        <begin position="403"/>
        <end position="422"/>
    </location>
</feature>
<keyword evidence="1" id="KW-0812">Transmembrane</keyword>
<sequence length="423" mass="45286">MTPLHGIASRSDLPLPFEAVLAGAGAVLLLTFWILLFAWRRPRYDDDTGTPMPRLTRFVDSPPVALGLRVLVGAVWLLAAVALVLGADRIDNPAVGFIYVWLWVGLVVVSLPFGQVYAATSPVRSLLAWRGATVRHTDDRGSRVPGAIALLAFLFLELVVPGGVTLPVLRAAAAIWLVWVLAGALRSTAWIGRAEPFEVYASTVARMSPWRRRDGVIHRLGPLRNLASWAPPSGTWAVAVVLLGGTAFDALSNSAAWVRATQDSAVPAWLLGTAGLLSAVGLVWALYAIGCRPLRDGASLRATMDRYSTGLVPLVVGYCSAHYGTMFYLEGQRTAIWFNDPLGRGHNLFGFVEAAPDVTLFAFPAVVAWTQVLLIVGGHILGVLVTHDIALRAPTVGTARHQLPLLVVMVAFTVGGLLLMFGG</sequence>
<reference evidence="2 3" key="1">
    <citation type="submission" date="2016-10" db="EMBL/GenBank/DDBJ databases">
        <authorList>
            <person name="de Groot N.N."/>
        </authorList>
    </citation>
    <scope>NUCLEOTIDE SEQUENCE [LARGE SCALE GENOMIC DNA]</scope>
    <source>
        <strain evidence="2 3">CGMCC 1.9159</strain>
    </source>
</reference>
<name>A0A1G9MLU1_9ACTN</name>
<evidence type="ECO:0000313" key="2">
    <source>
        <dbReference type="EMBL" id="SDL75256.1"/>
    </source>
</evidence>
<feature type="transmembrane region" description="Helical" evidence="1">
    <location>
        <begin position="310"/>
        <end position="329"/>
    </location>
</feature>
<feature type="transmembrane region" description="Helical" evidence="1">
    <location>
        <begin position="166"/>
        <end position="185"/>
    </location>
</feature>
<keyword evidence="1" id="KW-0472">Membrane</keyword>
<feature type="transmembrane region" description="Helical" evidence="1">
    <location>
        <begin position="268"/>
        <end position="289"/>
    </location>
</feature>
<feature type="transmembrane region" description="Helical" evidence="1">
    <location>
        <begin position="98"/>
        <end position="120"/>
    </location>
</feature>
<evidence type="ECO:0008006" key="4">
    <source>
        <dbReference type="Google" id="ProtNLM"/>
    </source>
</evidence>
<dbReference type="AlphaFoldDB" id="A0A1G9MLU1"/>
<dbReference type="Proteomes" id="UP000199475">
    <property type="component" value="Unassembled WGS sequence"/>
</dbReference>
<dbReference type="EMBL" id="FNGP01000005">
    <property type="protein sequence ID" value="SDL75256.1"/>
    <property type="molecule type" value="Genomic_DNA"/>
</dbReference>
<dbReference type="RefSeq" id="WP_093253187.1">
    <property type="nucleotide sequence ID" value="NZ_FNGP01000005.1"/>
</dbReference>
<keyword evidence="1" id="KW-1133">Transmembrane helix</keyword>
<evidence type="ECO:0000256" key="1">
    <source>
        <dbReference type="SAM" id="Phobius"/>
    </source>
</evidence>
<evidence type="ECO:0000313" key="3">
    <source>
        <dbReference type="Proteomes" id="UP000199475"/>
    </source>
</evidence>
<keyword evidence="3" id="KW-1185">Reference proteome</keyword>
<gene>
    <name evidence="2" type="ORF">SAMN04488242_2719</name>
</gene>
<protein>
    <recommendedName>
        <fullName evidence="4">Fenitrothion hydrolase</fullName>
    </recommendedName>
</protein>
<dbReference type="OrthoDB" id="8168962at2"/>
<feature type="transmembrane region" description="Helical" evidence="1">
    <location>
        <begin position="229"/>
        <end position="248"/>
    </location>
</feature>
<proteinExistence type="predicted"/>
<feature type="transmembrane region" description="Helical" evidence="1">
    <location>
        <begin position="64"/>
        <end position="86"/>
    </location>
</feature>
<feature type="transmembrane region" description="Helical" evidence="1">
    <location>
        <begin position="366"/>
        <end position="391"/>
    </location>
</feature>
<accession>A0A1G9MLU1</accession>
<feature type="transmembrane region" description="Helical" evidence="1">
    <location>
        <begin position="141"/>
        <end position="160"/>
    </location>
</feature>
<feature type="transmembrane region" description="Helical" evidence="1">
    <location>
        <begin position="20"/>
        <end position="39"/>
    </location>
</feature>
<organism evidence="2 3">
    <name type="scientific">Tessaracoccus oleiagri</name>
    <dbReference type="NCBI Taxonomy" id="686624"/>
    <lineage>
        <taxon>Bacteria</taxon>
        <taxon>Bacillati</taxon>
        <taxon>Actinomycetota</taxon>
        <taxon>Actinomycetes</taxon>
        <taxon>Propionibacteriales</taxon>
        <taxon>Propionibacteriaceae</taxon>
        <taxon>Tessaracoccus</taxon>
    </lineage>
</organism>